<evidence type="ECO:0000256" key="2">
    <source>
        <dbReference type="SAM" id="Phobius"/>
    </source>
</evidence>
<feature type="transmembrane region" description="Helical" evidence="2">
    <location>
        <begin position="321"/>
        <end position="340"/>
    </location>
</feature>
<protein>
    <submittedName>
        <fullName evidence="3">HupE/UreJ family protein</fullName>
    </submittedName>
</protein>
<dbReference type="EMBL" id="VNJJ01000016">
    <property type="protein sequence ID" value="TVX96511.1"/>
    <property type="molecule type" value="Genomic_DNA"/>
</dbReference>
<dbReference type="AlphaFoldDB" id="A0A559J9G5"/>
<name>A0A559J9G5_9BACL</name>
<feature type="transmembrane region" description="Helical" evidence="2">
    <location>
        <begin position="388"/>
        <end position="405"/>
    </location>
</feature>
<reference evidence="3 4" key="1">
    <citation type="submission" date="2019-07" db="EMBL/GenBank/DDBJ databases">
        <authorList>
            <person name="Kim J."/>
        </authorList>
    </citation>
    <scope>NUCLEOTIDE SEQUENCE [LARGE SCALE GENOMIC DNA]</scope>
    <source>
        <strain evidence="3 4">G13</strain>
    </source>
</reference>
<gene>
    <name evidence="3" type="ORF">FPZ45_21160</name>
</gene>
<sequence length="412" mass="45169">MNWSMEGLLIMGSFAVWSFRLGTCLSVTFMLLALPFMREAQAHAYSASYSTLELTKSATYLTFAIDELSAIELAGGDEDGNGMYDQAEFDAVKDRLVSVFDDHLTVTIGGETKSWTQLDSLVLERRGDESKVVMIAQYPPIADMMPFSFKDSLYKDDKKTNYVNLLTSLYGPQKSTAALSAGDRTWTIALSGDEYAALSEWPQKDHAADSSEQGSGEPAVQPNTGKTDVTSGWVSFLKLGMNHILGGYDHLLFLFSLLIARQTFKQYAGMITAFTVAHSVTLSLTVLGIIDVSPAIVEPLIALSICFVAVDNIIRPNVSHRWVLTFLFGLIHGMGFADILKEMDIPKSQLATDLISFNAGIEIVQLAIVAVLVPLLYRLHRYKFSRQAVVAGSGLALAMGAIWLVERVSSFL</sequence>
<evidence type="ECO:0000256" key="1">
    <source>
        <dbReference type="SAM" id="MobiDB-lite"/>
    </source>
</evidence>
<keyword evidence="2" id="KW-0472">Membrane</keyword>
<keyword evidence="2" id="KW-1133">Transmembrane helix</keyword>
<feature type="region of interest" description="Disordered" evidence="1">
    <location>
        <begin position="206"/>
        <end position="226"/>
    </location>
</feature>
<keyword evidence="4" id="KW-1185">Reference proteome</keyword>
<organism evidence="3 4">
    <name type="scientific">Cohnella terricola</name>
    <dbReference type="NCBI Taxonomy" id="1289167"/>
    <lineage>
        <taxon>Bacteria</taxon>
        <taxon>Bacillati</taxon>
        <taxon>Bacillota</taxon>
        <taxon>Bacilli</taxon>
        <taxon>Bacillales</taxon>
        <taxon>Paenibacillaceae</taxon>
        <taxon>Cohnella</taxon>
    </lineage>
</organism>
<feature type="transmembrane region" description="Helical" evidence="2">
    <location>
        <begin position="267"/>
        <end position="290"/>
    </location>
</feature>
<evidence type="ECO:0000313" key="4">
    <source>
        <dbReference type="Proteomes" id="UP000316330"/>
    </source>
</evidence>
<dbReference type="InterPro" id="IPR032809">
    <property type="entry name" value="Put_HupE_UreJ"/>
</dbReference>
<accession>A0A559J9G5</accession>
<feature type="transmembrane region" description="Helical" evidence="2">
    <location>
        <begin position="296"/>
        <end position="314"/>
    </location>
</feature>
<evidence type="ECO:0000313" key="3">
    <source>
        <dbReference type="EMBL" id="TVX96511.1"/>
    </source>
</evidence>
<keyword evidence="2" id="KW-0812">Transmembrane</keyword>
<dbReference type="Pfam" id="PF13795">
    <property type="entry name" value="HupE_UreJ_2"/>
    <property type="match status" value="1"/>
</dbReference>
<dbReference type="Proteomes" id="UP000316330">
    <property type="component" value="Unassembled WGS sequence"/>
</dbReference>
<feature type="transmembrane region" description="Helical" evidence="2">
    <location>
        <begin position="355"/>
        <end position="376"/>
    </location>
</feature>
<comment type="caution">
    <text evidence="3">The sequence shown here is derived from an EMBL/GenBank/DDBJ whole genome shotgun (WGS) entry which is preliminary data.</text>
</comment>
<proteinExistence type="predicted"/>
<dbReference type="OrthoDB" id="9808870at2"/>